<protein>
    <recommendedName>
        <fullName evidence="1">AbiEi antitoxin N-terminal domain-containing protein</fullName>
    </recommendedName>
</protein>
<dbReference type="Proteomes" id="UP000276437">
    <property type="component" value="Chromosome"/>
</dbReference>
<name>A0A348AJE7_9FIRM</name>
<reference evidence="2 3" key="1">
    <citation type="journal article" date="2018" name="Int. J. Syst. Evol. Microbiol.">
        <title>Methylomusa anaerophila gen. nov., sp. nov., an anaerobic methanol-utilizing bacterium isolated from a microbial fuel cell.</title>
        <authorList>
            <person name="Amano N."/>
            <person name="Yamamuro A."/>
            <person name="Miyahara M."/>
            <person name="Kouzuma A."/>
            <person name="Abe T."/>
            <person name="Watanabe K."/>
        </authorList>
    </citation>
    <scope>NUCLEOTIDE SEQUENCE [LARGE SCALE GENOMIC DNA]</scope>
    <source>
        <strain evidence="2 3">MMFC1</strain>
    </source>
</reference>
<feature type="domain" description="AbiEi antitoxin N-terminal" evidence="1">
    <location>
        <begin position="6"/>
        <end position="51"/>
    </location>
</feature>
<dbReference type="InterPro" id="IPR025159">
    <property type="entry name" value="AbiEi_N"/>
</dbReference>
<accession>A0A348AJE7</accession>
<sequence>MDKKDLEKAFANNNGVLKTSQLAALKIDSTGIKRLIKNGVIEKIKTGYYRFLSDDTGEAAIIARLFPDGVLWLNTALFYYGYSDRTPMQWDIIISKNASRSRFKIDYPHINPFFVTPERLSYGVTTIEIDSCIMNIFDRDRLICECLKYEADMDKETFNKAVQAYLTDPKKNIRSLLAYAKRRKATKRVHDVIGVWL</sequence>
<organism evidence="2 3">
    <name type="scientific">Methylomusa anaerophila</name>
    <dbReference type="NCBI Taxonomy" id="1930071"/>
    <lineage>
        <taxon>Bacteria</taxon>
        <taxon>Bacillati</taxon>
        <taxon>Bacillota</taxon>
        <taxon>Negativicutes</taxon>
        <taxon>Selenomonadales</taxon>
        <taxon>Sporomusaceae</taxon>
        <taxon>Methylomusa</taxon>
    </lineage>
</organism>
<dbReference type="Pfam" id="PF13338">
    <property type="entry name" value="AbiEi_4"/>
    <property type="match status" value="1"/>
</dbReference>
<evidence type="ECO:0000313" key="3">
    <source>
        <dbReference type="Proteomes" id="UP000276437"/>
    </source>
</evidence>
<dbReference type="AlphaFoldDB" id="A0A348AJE7"/>
<evidence type="ECO:0000259" key="1">
    <source>
        <dbReference type="Pfam" id="PF13338"/>
    </source>
</evidence>
<dbReference type="RefSeq" id="WP_232035747.1">
    <property type="nucleotide sequence ID" value="NZ_AP018449.1"/>
</dbReference>
<gene>
    <name evidence="2" type="ORF">MAMMFC1_01866</name>
</gene>
<dbReference type="KEGG" id="mana:MAMMFC1_01866"/>
<keyword evidence="3" id="KW-1185">Reference proteome</keyword>
<dbReference type="EMBL" id="AP018449">
    <property type="protein sequence ID" value="BBB91195.1"/>
    <property type="molecule type" value="Genomic_DNA"/>
</dbReference>
<evidence type="ECO:0000313" key="2">
    <source>
        <dbReference type="EMBL" id="BBB91195.1"/>
    </source>
</evidence>
<proteinExistence type="predicted"/>